<feature type="compositionally biased region" description="Polar residues" evidence="1">
    <location>
        <begin position="271"/>
        <end position="282"/>
    </location>
</feature>
<keyword evidence="4" id="KW-1185">Reference proteome</keyword>
<feature type="domain" description="SGNH hydrolase-type esterase" evidence="2">
    <location>
        <begin position="468"/>
        <end position="625"/>
    </location>
</feature>
<name>A0ABV2MV17_9HYPH</name>
<comment type="caution">
    <text evidence="3">The sequence shown here is derived from an EMBL/GenBank/DDBJ whole genome shotgun (WGS) entry which is preliminary data.</text>
</comment>
<dbReference type="Gene3D" id="3.40.50.1110">
    <property type="entry name" value="SGNH hydrolase"/>
    <property type="match status" value="1"/>
</dbReference>
<gene>
    <name evidence="3" type="ORF">ABID37_000836</name>
</gene>
<protein>
    <submittedName>
        <fullName evidence="3">Lysophospholipase L1-like esterase</fullName>
    </submittedName>
</protein>
<dbReference type="PANTHER" id="PTHR30383:SF5">
    <property type="entry name" value="SGNH HYDROLASE-TYPE ESTERASE DOMAIN-CONTAINING PROTEIN"/>
    <property type="match status" value="1"/>
</dbReference>
<evidence type="ECO:0000256" key="1">
    <source>
        <dbReference type="SAM" id="MobiDB-lite"/>
    </source>
</evidence>
<dbReference type="InterPro" id="IPR013830">
    <property type="entry name" value="SGNH_hydro"/>
</dbReference>
<reference evidence="3 4" key="1">
    <citation type="submission" date="2024-06" db="EMBL/GenBank/DDBJ databases">
        <title>Genomic Encyclopedia of Type Strains, Phase IV (KMG-IV): sequencing the most valuable type-strain genomes for metagenomic binning, comparative biology and taxonomic classification.</title>
        <authorList>
            <person name="Goeker M."/>
        </authorList>
    </citation>
    <scope>NUCLEOTIDE SEQUENCE [LARGE SCALE GENOMIC DNA]</scope>
    <source>
        <strain evidence="3 4">DSM 27865</strain>
    </source>
</reference>
<evidence type="ECO:0000313" key="3">
    <source>
        <dbReference type="EMBL" id="MET3790645.1"/>
    </source>
</evidence>
<dbReference type="InterPro" id="IPR036514">
    <property type="entry name" value="SGNH_hydro_sf"/>
</dbReference>
<dbReference type="EMBL" id="JBEPML010000002">
    <property type="protein sequence ID" value="MET3790645.1"/>
    <property type="molecule type" value="Genomic_DNA"/>
</dbReference>
<dbReference type="Pfam" id="PF13472">
    <property type="entry name" value="Lipase_GDSL_2"/>
    <property type="match status" value="1"/>
</dbReference>
<evidence type="ECO:0000313" key="4">
    <source>
        <dbReference type="Proteomes" id="UP001549076"/>
    </source>
</evidence>
<proteinExistence type="predicted"/>
<dbReference type="InterPro" id="IPR051532">
    <property type="entry name" value="Ester_Hydrolysis_Enzymes"/>
</dbReference>
<dbReference type="CDD" id="cd00229">
    <property type="entry name" value="SGNH_hydrolase"/>
    <property type="match status" value="1"/>
</dbReference>
<accession>A0ABV2MV17</accession>
<dbReference type="Proteomes" id="UP001549076">
    <property type="component" value="Unassembled WGS sequence"/>
</dbReference>
<organism evidence="3 4">
    <name type="scientific">Aquamicrobium terrae</name>
    <dbReference type="NCBI Taxonomy" id="1324945"/>
    <lineage>
        <taxon>Bacteria</taxon>
        <taxon>Pseudomonadati</taxon>
        <taxon>Pseudomonadota</taxon>
        <taxon>Alphaproteobacteria</taxon>
        <taxon>Hyphomicrobiales</taxon>
        <taxon>Phyllobacteriaceae</taxon>
        <taxon>Aquamicrobium</taxon>
    </lineage>
</organism>
<sequence length="639" mass="68053">MENSMGQIADAFRHAFRDFVTDGVPASGKNNPAKSEIRPIGQMIEQAIGDGTGNVDAKVEAEREAREQAVSDLEAADAALSARIDAVQGAQRKEPVTFATTGNITLSGSQTIDGVGTGNGQRGLVMNQTNAAQNGIYVTNSSGAWTRATDADTEAELLGAMVYVTGGAVNGGLAFGLATKEPIVVGTTDLLFVQTSGDPEGLAGAVSDLEDAVTASTDEIETARRGTQTLASGIEVAIPGRALRRLKEAVSDPLTQYVGIVAIGDSITWGSGASNPGTSTPRDGTLADPRANYDSPNFVNLLKRYLQETYRSGPGSSESIGNWPASPSGQSDALYQKISAVYPRYGKFTVSNLGATAPISNQQDSRSPTYMVLGLPHNIPGQDYGHQIAFPFTGSMFTLSVRITQADLSMFFDVLVNDVVVQTVNAQEGNNGLVVDAGNFDQQIPITLPAMVHDGVVKIRTKRNGLSGNRYLNVTALRIPRRLSVRNQGINGATTVSYLANNMAGNPNGHGVAVPASDRFVFIQLGVNDRGRGVRPNGVNQFYENLNALLDNAALDSKEVILMISNPVENEDPATYSFTQQEVRNVIYQVGRERDVDVIDNYAIFRGMDFEEYTTDGLHPNDLGHSMIAENVIRAIEGA</sequence>
<feature type="region of interest" description="Disordered" evidence="1">
    <location>
        <begin position="271"/>
        <end position="291"/>
    </location>
</feature>
<dbReference type="SUPFAM" id="SSF52266">
    <property type="entry name" value="SGNH hydrolase"/>
    <property type="match status" value="1"/>
</dbReference>
<dbReference type="PANTHER" id="PTHR30383">
    <property type="entry name" value="THIOESTERASE 1/PROTEASE 1/LYSOPHOSPHOLIPASE L1"/>
    <property type="match status" value="1"/>
</dbReference>
<evidence type="ECO:0000259" key="2">
    <source>
        <dbReference type="Pfam" id="PF13472"/>
    </source>
</evidence>